<proteinExistence type="predicted"/>
<organism evidence="2 3">
    <name type="scientific">Gordonia rhizosphera NBRC 16068</name>
    <dbReference type="NCBI Taxonomy" id="1108045"/>
    <lineage>
        <taxon>Bacteria</taxon>
        <taxon>Bacillati</taxon>
        <taxon>Actinomycetota</taxon>
        <taxon>Actinomycetes</taxon>
        <taxon>Mycobacteriales</taxon>
        <taxon>Gordoniaceae</taxon>
        <taxon>Gordonia</taxon>
    </lineage>
</organism>
<dbReference type="eggNOG" id="COG0507">
    <property type="taxonomic scope" value="Bacteria"/>
</dbReference>
<feature type="region of interest" description="Disordered" evidence="1">
    <location>
        <begin position="65"/>
        <end position="86"/>
    </location>
</feature>
<dbReference type="Proteomes" id="UP000008363">
    <property type="component" value="Unassembled WGS sequence"/>
</dbReference>
<evidence type="ECO:0000313" key="3">
    <source>
        <dbReference type="Proteomes" id="UP000008363"/>
    </source>
</evidence>
<dbReference type="STRING" id="1108045.GORHZ_110_00170"/>
<accession>K6VUM4</accession>
<dbReference type="EMBL" id="BAHC01000110">
    <property type="protein sequence ID" value="GAB90605.1"/>
    <property type="molecule type" value="Genomic_DNA"/>
</dbReference>
<evidence type="ECO:0000313" key="2">
    <source>
        <dbReference type="EMBL" id="GAB90605.1"/>
    </source>
</evidence>
<reference evidence="2 3" key="1">
    <citation type="submission" date="2012-08" db="EMBL/GenBank/DDBJ databases">
        <title>Whole genome shotgun sequence of Gordonia rhizosphera NBRC 16068.</title>
        <authorList>
            <person name="Takarada H."/>
            <person name="Isaki S."/>
            <person name="Hosoyama A."/>
            <person name="Tsuchikane K."/>
            <person name="Katsumata H."/>
            <person name="Baba S."/>
            <person name="Ohji S."/>
            <person name="Yamazaki S."/>
            <person name="Fujita N."/>
        </authorList>
    </citation>
    <scope>NUCLEOTIDE SEQUENCE [LARGE SCALE GENOMIC DNA]</scope>
    <source>
        <strain evidence="2 3">NBRC 16068</strain>
    </source>
</reference>
<protein>
    <recommendedName>
        <fullName evidence="4">DNA2/NAM7 helicase-like C-terminal domain-containing protein</fullName>
    </recommendedName>
</protein>
<keyword evidence="3" id="KW-1185">Reference proteome</keyword>
<name>K6VUM4_9ACTN</name>
<evidence type="ECO:0000256" key="1">
    <source>
        <dbReference type="SAM" id="MobiDB-lite"/>
    </source>
</evidence>
<sequence>MEIELVASTVDSWQGQTNGITIALHPVNGATDLNEFNSAFGRLAVTCTRATHGLLMLARPGLTATERGAGPAGKPFGEPGSRNLPQQTHHRILSAFAVGRMTDSGNAGRLA</sequence>
<evidence type="ECO:0008006" key="4">
    <source>
        <dbReference type="Google" id="ProtNLM"/>
    </source>
</evidence>
<comment type="caution">
    <text evidence="2">The sequence shown here is derived from an EMBL/GenBank/DDBJ whole genome shotgun (WGS) entry which is preliminary data.</text>
</comment>
<dbReference type="AlphaFoldDB" id="K6VUM4"/>
<gene>
    <name evidence="2" type="ORF">GORHZ_110_00170</name>
</gene>